<name>A0A183C7N1_GLOPA</name>
<keyword evidence="1" id="KW-0812">Transmembrane</keyword>
<keyword evidence="1" id="KW-1133">Transmembrane helix</keyword>
<dbReference type="Proteomes" id="UP000050741">
    <property type="component" value="Unassembled WGS sequence"/>
</dbReference>
<proteinExistence type="predicted"/>
<sequence length="135" mass="15170">MENVYLAFNGFVKALNEPKCQNVRQLCPMAMPATTGRRRRRQMDTIRGTFSIEQPPQAPQEICTCKWWQHFVLLTLSVLSFISIIIAFSMLAKNASHQNILFMCGSVAVFLCSLGVALKVYTTATAAPTRNRRGK</sequence>
<keyword evidence="2" id="KW-1185">Reference proteome</keyword>
<accession>A0A183C7N1</accession>
<dbReference type="WBParaSite" id="GPLIN_000887700">
    <property type="protein sequence ID" value="GPLIN_000887700"/>
    <property type="gene ID" value="GPLIN_000887700"/>
</dbReference>
<reference evidence="3" key="2">
    <citation type="submission" date="2016-06" db="UniProtKB">
        <authorList>
            <consortium name="WormBaseParasite"/>
        </authorList>
    </citation>
    <scope>IDENTIFICATION</scope>
</reference>
<evidence type="ECO:0000256" key="1">
    <source>
        <dbReference type="SAM" id="Phobius"/>
    </source>
</evidence>
<feature type="transmembrane region" description="Helical" evidence="1">
    <location>
        <begin position="100"/>
        <end position="121"/>
    </location>
</feature>
<dbReference type="AlphaFoldDB" id="A0A183C7N1"/>
<keyword evidence="1" id="KW-0472">Membrane</keyword>
<evidence type="ECO:0000313" key="2">
    <source>
        <dbReference type="Proteomes" id="UP000050741"/>
    </source>
</evidence>
<feature type="transmembrane region" description="Helical" evidence="1">
    <location>
        <begin position="67"/>
        <end position="88"/>
    </location>
</feature>
<protein>
    <submittedName>
        <fullName evidence="3">Uncharacterized protein</fullName>
    </submittedName>
</protein>
<evidence type="ECO:0000313" key="3">
    <source>
        <dbReference type="WBParaSite" id="GPLIN_000887700"/>
    </source>
</evidence>
<reference evidence="2" key="1">
    <citation type="submission" date="2014-05" db="EMBL/GenBank/DDBJ databases">
        <title>The genome and life-stage specific transcriptomes of Globodera pallida elucidate key aspects of plant parasitism by a cyst nematode.</title>
        <authorList>
            <person name="Cotton J.A."/>
            <person name="Lilley C.J."/>
            <person name="Jones L.M."/>
            <person name="Kikuchi T."/>
            <person name="Reid A.J."/>
            <person name="Thorpe P."/>
            <person name="Tsai I.J."/>
            <person name="Beasley H."/>
            <person name="Blok V."/>
            <person name="Cock P.J.A."/>
            <person name="Van den Akker S.E."/>
            <person name="Holroyd N."/>
            <person name="Hunt M."/>
            <person name="Mantelin S."/>
            <person name="Naghra H."/>
            <person name="Pain A."/>
            <person name="Palomares-Rius J.E."/>
            <person name="Zarowiecki M."/>
            <person name="Berriman M."/>
            <person name="Jones J.T."/>
            <person name="Urwin P.E."/>
        </authorList>
    </citation>
    <scope>NUCLEOTIDE SEQUENCE [LARGE SCALE GENOMIC DNA]</scope>
    <source>
        <strain evidence="2">Lindley</strain>
    </source>
</reference>
<organism evidence="2 3">
    <name type="scientific">Globodera pallida</name>
    <name type="common">Potato cyst nematode worm</name>
    <name type="synonym">Heterodera pallida</name>
    <dbReference type="NCBI Taxonomy" id="36090"/>
    <lineage>
        <taxon>Eukaryota</taxon>
        <taxon>Metazoa</taxon>
        <taxon>Ecdysozoa</taxon>
        <taxon>Nematoda</taxon>
        <taxon>Chromadorea</taxon>
        <taxon>Rhabditida</taxon>
        <taxon>Tylenchina</taxon>
        <taxon>Tylenchomorpha</taxon>
        <taxon>Tylenchoidea</taxon>
        <taxon>Heteroderidae</taxon>
        <taxon>Heteroderinae</taxon>
        <taxon>Globodera</taxon>
    </lineage>
</organism>